<accession>A0ABN2ZI68</accession>
<evidence type="ECO:0000259" key="9">
    <source>
        <dbReference type="PROSITE" id="PS52029"/>
    </source>
</evidence>
<keyword evidence="11" id="KW-1185">Reference proteome</keyword>
<keyword evidence="4 7" id="KW-0573">Peptidoglycan synthesis</keyword>
<feature type="domain" description="L,D-TPase catalytic" evidence="9">
    <location>
        <begin position="277"/>
        <end position="406"/>
    </location>
</feature>
<comment type="pathway">
    <text evidence="1 7">Cell wall biogenesis; peptidoglycan biosynthesis.</text>
</comment>
<dbReference type="PANTHER" id="PTHR30582:SF2">
    <property type="entry name" value="L,D-TRANSPEPTIDASE YCIB-RELATED"/>
    <property type="match status" value="1"/>
</dbReference>
<organism evidence="10 11">
    <name type="scientific">Kitasatospora kazusensis</name>
    <dbReference type="NCBI Taxonomy" id="407974"/>
    <lineage>
        <taxon>Bacteria</taxon>
        <taxon>Bacillati</taxon>
        <taxon>Actinomycetota</taxon>
        <taxon>Actinomycetes</taxon>
        <taxon>Kitasatosporales</taxon>
        <taxon>Streptomycetaceae</taxon>
        <taxon>Kitasatospora</taxon>
    </lineage>
</organism>
<dbReference type="Pfam" id="PF17964">
    <property type="entry name" value="Big_10"/>
    <property type="match status" value="1"/>
</dbReference>
<sequence length="429" mass="43993">MQSIRVGSANERSNGVASRWKPRRAGRRPLAALALGGALLLATACGSAGVHPGGAAVSAGAGGNAGAGGAGATSVTAKPSAAVLDVEPKNGAQDVPPSGALKVSVTSGKLTQVAVTGPDGQAVAGAVAADGLSWVPTAGLAVGTAYKVSAQAVDAAGVRTTATNTFSTLTPSKTTRTDDNVTTNETYGVGMIIRVDFQKAVKNKAAVEKAITVQASDNTVVKGHWFDGDTRLDLRPESYWKPGTKVAVHFRTKSVEFAPGVYGNSDRDESFTIGRSKITTVDAQAHRMTVAKDGAAPQTIAITAGSDDNPSYNGTMVVFQKTRMEHMDSATTTIKGAAYSVDEPHAMKITDSGTYVHGNPKAGAVAGRQNISHGCVGLPDTEDGDDNSVAGRFYADSILGDVVIVKNSIGKDVQPDNGLGGWNMPWSAW</sequence>
<dbReference type="InterPro" id="IPR041280">
    <property type="entry name" value="Big_10"/>
</dbReference>
<feature type="active site" description="Nucleophile" evidence="7">
    <location>
        <position position="375"/>
    </location>
</feature>
<dbReference type="InterPro" id="IPR005490">
    <property type="entry name" value="LD_TPept_cat_dom"/>
</dbReference>
<feature type="active site" description="Proton donor/acceptor" evidence="7">
    <location>
        <position position="357"/>
    </location>
</feature>
<dbReference type="Pfam" id="PF03734">
    <property type="entry name" value="YkuD"/>
    <property type="match status" value="1"/>
</dbReference>
<keyword evidence="5" id="KW-0012">Acyltransferase</keyword>
<dbReference type="InterPro" id="IPR038063">
    <property type="entry name" value="Transpep_catalytic_dom"/>
</dbReference>
<dbReference type="SUPFAM" id="SSF141523">
    <property type="entry name" value="L,D-transpeptidase catalytic domain-like"/>
    <property type="match status" value="1"/>
</dbReference>
<feature type="compositionally biased region" description="Polar residues" evidence="8">
    <location>
        <begin position="1"/>
        <end position="16"/>
    </location>
</feature>
<dbReference type="EMBL" id="BAAANT010000013">
    <property type="protein sequence ID" value="GAA2142623.1"/>
    <property type="molecule type" value="Genomic_DNA"/>
</dbReference>
<evidence type="ECO:0000313" key="10">
    <source>
        <dbReference type="EMBL" id="GAA2142623.1"/>
    </source>
</evidence>
<evidence type="ECO:0000256" key="8">
    <source>
        <dbReference type="SAM" id="MobiDB-lite"/>
    </source>
</evidence>
<gene>
    <name evidence="10" type="ORF">GCM10009760_27960</name>
</gene>
<keyword evidence="2" id="KW-0808">Transferase</keyword>
<evidence type="ECO:0000256" key="2">
    <source>
        <dbReference type="ARBA" id="ARBA00022679"/>
    </source>
</evidence>
<evidence type="ECO:0000256" key="7">
    <source>
        <dbReference type="PROSITE-ProRule" id="PRU01373"/>
    </source>
</evidence>
<dbReference type="Gene3D" id="2.60.40.3710">
    <property type="match status" value="1"/>
</dbReference>
<evidence type="ECO:0000313" key="11">
    <source>
        <dbReference type="Proteomes" id="UP001422759"/>
    </source>
</evidence>
<keyword evidence="3 7" id="KW-0133">Cell shape</keyword>
<proteinExistence type="predicted"/>
<protein>
    <submittedName>
        <fullName evidence="10">Ig-like domain-containing protein</fullName>
    </submittedName>
</protein>
<dbReference type="Gene3D" id="2.40.440.10">
    <property type="entry name" value="L,D-transpeptidase catalytic domain-like"/>
    <property type="match status" value="1"/>
</dbReference>
<evidence type="ECO:0000256" key="3">
    <source>
        <dbReference type="ARBA" id="ARBA00022960"/>
    </source>
</evidence>
<dbReference type="CDD" id="cd16913">
    <property type="entry name" value="YkuD_like"/>
    <property type="match status" value="1"/>
</dbReference>
<reference evidence="10 11" key="1">
    <citation type="journal article" date="2019" name="Int. J. Syst. Evol. Microbiol.">
        <title>The Global Catalogue of Microorganisms (GCM) 10K type strain sequencing project: providing services to taxonomists for standard genome sequencing and annotation.</title>
        <authorList>
            <consortium name="The Broad Institute Genomics Platform"/>
            <consortium name="The Broad Institute Genome Sequencing Center for Infectious Disease"/>
            <person name="Wu L."/>
            <person name="Ma J."/>
        </authorList>
    </citation>
    <scope>NUCLEOTIDE SEQUENCE [LARGE SCALE GENOMIC DNA]</scope>
    <source>
        <strain evidence="10 11">JCM 14560</strain>
    </source>
</reference>
<dbReference type="Gene3D" id="2.60.40.3780">
    <property type="match status" value="1"/>
</dbReference>
<name>A0ABN2ZI68_9ACTN</name>
<evidence type="ECO:0000256" key="1">
    <source>
        <dbReference type="ARBA" id="ARBA00004752"/>
    </source>
</evidence>
<dbReference type="RefSeq" id="WP_344464593.1">
    <property type="nucleotide sequence ID" value="NZ_BAAANT010000013.1"/>
</dbReference>
<dbReference type="PROSITE" id="PS52029">
    <property type="entry name" value="LD_TPASE"/>
    <property type="match status" value="1"/>
</dbReference>
<comment type="caution">
    <text evidence="10">The sequence shown here is derived from an EMBL/GenBank/DDBJ whole genome shotgun (WGS) entry which is preliminary data.</text>
</comment>
<evidence type="ECO:0000256" key="5">
    <source>
        <dbReference type="ARBA" id="ARBA00023315"/>
    </source>
</evidence>
<feature type="region of interest" description="Disordered" evidence="8">
    <location>
        <begin position="1"/>
        <end position="23"/>
    </location>
</feature>
<keyword evidence="6 7" id="KW-0961">Cell wall biogenesis/degradation</keyword>
<dbReference type="Proteomes" id="UP001422759">
    <property type="component" value="Unassembled WGS sequence"/>
</dbReference>
<dbReference type="InterPro" id="IPR050979">
    <property type="entry name" value="LD-transpeptidase"/>
</dbReference>
<dbReference type="PANTHER" id="PTHR30582">
    <property type="entry name" value="L,D-TRANSPEPTIDASE"/>
    <property type="match status" value="1"/>
</dbReference>
<evidence type="ECO:0000256" key="6">
    <source>
        <dbReference type="ARBA" id="ARBA00023316"/>
    </source>
</evidence>
<evidence type="ECO:0000256" key="4">
    <source>
        <dbReference type="ARBA" id="ARBA00022984"/>
    </source>
</evidence>